<dbReference type="GO" id="GO:0003824">
    <property type="term" value="F:catalytic activity"/>
    <property type="evidence" value="ECO:0007669"/>
    <property type="project" value="InterPro"/>
</dbReference>
<dbReference type="AlphaFoldDB" id="A0A2N0VIN7"/>
<dbReference type="InterPro" id="IPR014718">
    <property type="entry name" value="GH-type_carb-bd"/>
</dbReference>
<dbReference type="OrthoDB" id="9795355at2"/>
<sequence>MNDDLSIEKEVESVPLNREMVLVNSRLIVTVLPEMGGKISGIVRRKSGTQFLHQTDENYQNVELPAYGQEFQPPYAAGFDDCFPTVSSCSILLNGETIDLPDHGELWTSQWEVEQLGPGVKLTTYGKKQNYRFTKWIHLDGETLTIRYRVENFSNSTIPFIWSSHPLLNVDPEDELILPPEINEVLVDGMTEKEIGKFGDRLSWQGLKSEILPYDLSIVQPKEAGFAGKFFSNRLQNGLAGIYRKQTDESLLFRFDTAEIPYLGIWLCYGGWPEDLDEKDLTVALEPCIGRPDSLKKAMEWGENQDIEPSKQREWSLEISIEDGKLNLKPTN</sequence>
<dbReference type="Proteomes" id="UP000233398">
    <property type="component" value="Unassembled WGS sequence"/>
</dbReference>
<accession>A0A2N0VIN7</accession>
<keyword evidence="2" id="KW-1185">Reference proteome</keyword>
<dbReference type="Gene3D" id="2.70.98.10">
    <property type="match status" value="1"/>
</dbReference>
<dbReference type="RefSeq" id="WP_101071278.1">
    <property type="nucleotide sequence ID" value="NZ_PISP01000001.1"/>
</dbReference>
<reference evidence="1 2" key="1">
    <citation type="submission" date="2017-11" db="EMBL/GenBank/DDBJ databases">
        <title>Rhodohalobacter 15182 sp. nov., isolated from a salt lake.</title>
        <authorList>
            <person name="Han S."/>
        </authorList>
    </citation>
    <scope>NUCLEOTIDE SEQUENCE [LARGE SCALE GENOMIC DNA]</scope>
    <source>
        <strain evidence="1 2">15182</strain>
    </source>
</reference>
<gene>
    <name evidence="1" type="ORF">CWD77_00720</name>
</gene>
<proteinExistence type="predicted"/>
<evidence type="ECO:0008006" key="3">
    <source>
        <dbReference type="Google" id="ProtNLM"/>
    </source>
</evidence>
<dbReference type="EMBL" id="PISP01000001">
    <property type="protein sequence ID" value="PKD44034.1"/>
    <property type="molecule type" value="Genomic_DNA"/>
</dbReference>
<evidence type="ECO:0000313" key="1">
    <source>
        <dbReference type="EMBL" id="PKD44034.1"/>
    </source>
</evidence>
<dbReference type="GO" id="GO:0005975">
    <property type="term" value="P:carbohydrate metabolic process"/>
    <property type="evidence" value="ECO:0007669"/>
    <property type="project" value="InterPro"/>
</dbReference>
<comment type="caution">
    <text evidence="1">The sequence shown here is derived from an EMBL/GenBank/DDBJ whole genome shotgun (WGS) entry which is preliminary data.</text>
</comment>
<dbReference type="GO" id="GO:0030246">
    <property type="term" value="F:carbohydrate binding"/>
    <property type="evidence" value="ECO:0007669"/>
    <property type="project" value="InterPro"/>
</dbReference>
<dbReference type="SUPFAM" id="SSF74650">
    <property type="entry name" value="Galactose mutarotase-like"/>
    <property type="match status" value="1"/>
</dbReference>
<evidence type="ECO:0000313" key="2">
    <source>
        <dbReference type="Proteomes" id="UP000233398"/>
    </source>
</evidence>
<name>A0A2N0VIN7_9BACT</name>
<protein>
    <recommendedName>
        <fullName evidence="3">DUF5107 domain-containing protein</fullName>
    </recommendedName>
</protein>
<dbReference type="InterPro" id="IPR011013">
    <property type="entry name" value="Gal_mutarotase_sf_dom"/>
</dbReference>
<organism evidence="1 2">
    <name type="scientific">Rhodohalobacter barkolensis</name>
    <dbReference type="NCBI Taxonomy" id="2053187"/>
    <lineage>
        <taxon>Bacteria</taxon>
        <taxon>Pseudomonadati</taxon>
        <taxon>Balneolota</taxon>
        <taxon>Balneolia</taxon>
        <taxon>Balneolales</taxon>
        <taxon>Balneolaceae</taxon>
        <taxon>Rhodohalobacter</taxon>
    </lineage>
</organism>